<evidence type="ECO:0000259" key="1">
    <source>
        <dbReference type="Pfam" id="PF07969"/>
    </source>
</evidence>
<evidence type="ECO:0000313" key="2">
    <source>
        <dbReference type="EMBL" id="KMO86355.1"/>
    </source>
</evidence>
<protein>
    <submittedName>
        <fullName evidence="2">D-aminoacylase</fullName>
    </submittedName>
</protein>
<dbReference type="InterPro" id="IPR011059">
    <property type="entry name" value="Metal-dep_hydrolase_composite"/>
</dbReference>
<dbReference type="PANTHER" id="PTHR11647:SF1">
    <property type="entry name" value="COLLAPSIN RESPONSE MEDIATOR PROTEIN"/>
    <property type="match status" value="1"/>
</dbReference>
<dbReference type="PATRIC" id="fig|1122219.3.peg.1438"/>
<accession>A0A0J6WS72</accession>
<dbReference type="Pfam" id="PF07969">
    <property type="entry name" value="Amidohydro_3"/>
    <property type="match status" value="2"/>
</dbReference>
<reference evidence="2 3" key="1">
    <citation type="submission" date="2015-06" db="EMBL/GenBank/DDBJ databases">
        <title>Draft genome sequence of beer spoilage bacterium Megasphaera cerevisiae type strain 20462.</title>
        <authorList>
            <person name="Kutumbaka K."/>
            <person name="Pasmowitz J."/>
            <person name="Mategko J."/>
            <person name="Reyes D."/>
            <person name="Friedrich A."/>
            <person name="Han S."/>
            <person name="Martens-Habbena W."/>
            <person name="Neal-McKinney J."/>
            <person name="Janagama H.K."/>
            <person name="Nadala C."/>
            <person name="Samadpour M."/>
        </authorList>
    </citation>
    <scope>NUCLEOTIDE SEQUENCE [LARGE SCALE GENOMIC DNA]</scope>
    <source>
        <strain evidence="2 3">DSM 20462</strain>
    </source>
</reference>
<dbReference type="EMBL" id="LEKT01000025">
    <property type="protein sequence ID" value="KMO86355.1"/>
    <property type="molecule type" value="Genomic_DNA"/>
</dbReference>
<sequence length="534" mass="59568">MKILFKNGLIIDGSGQQPYKGNILISEDTITAAGNVLIHDADLEIDLNGLAAAPGFIDTHSHSDLQVLSKPQILPKIMQGVTTEVLGQDGISMAPLPSQYIEPWRENLAGLDGESNDIDWHYATTANYLSMISTAQPGPNECYLVPHGNIRMEAMGLDDRRPTAAELQAMCRIVQRKMESGAVGLSSGLIYMPCAYSHTQELIEICKVVAKYNGLFVVHQRSEADTILDSMKEIIEIGRQSGVQIHFSHFKVCGRKNWKYIDDMLRLLDEGKREGISISFDQYPYVAGSTMLGVILPPWVYDGGTEAALKRLKESSLRQRMIQDMEQGISGWDDFIDFAGLSGIYVTSVKHKRNENVIGLNLVQLGKLRNTDPYNATFDLLLDEDNAVGMVDFYGTEDHVKRFLQRPEMNACTDGLLNGKPHPRVYGAFPRILGKYVRKENTLSLPEAVYKMTKKAADTFHIHKRGQIQSGYYADLTIFNKDTVIDNGTFTNPMQYPSGIAYVMVNGIMAVEQGQYMNQRSGKVLRKQGREVKA</sequence>
<dbReference type="Proteomes" id="UP000036503">
    <property type="component" value="Unassembled WGS sequence"/>
</dbReference>
<dbReference type="OrthoDB" id="9775607at2"/>
<keyword evidence="3" id="KW-1185">Reference proteome</keyword>
<dbReference type="CDD" id="cd01297">
    <property type="entry name" value="D-aminoacylase"/>
    <property type="match status" value="1"/>
</dbReference>
<comment type="caution">
    <text evidence="2">The sequence shown here is derived from an EMBL/GenBank/DDBJ whole genome shotgun (WGS) entry which is preliminary data.</text>
</comment>
<dbReference type="GO" id="GO:0016811">
    <property type="term" value="F:hydrolase activity, acting on carbon-nitrogen (but not peptide) bonds, in linear amides"/>
    <property type="evidence" value="ECO:0007669"/>
    <property type="project" value="InterPro"/>
</dbReference>
<dbReference type="SUPFAM" id="SSF51338">
    <property type="entry name" value="Composite domain of metallo-dependent hydrolases"/>
    <property type="match status" value="1"/>
</dbReference>
<dbReference type="Gene3D" id="3.20.20.140">
    <property type="entry name" value="Metal-dependent hydrolases"/>
    <property type="match status" value="1"/>
</dbReference>
<name>A0A0J6WS72_9FIRM</name>
<dbReference type="Gene3D" id="3.30.1490.130">
    <property type="entry name" value="D-aminoacylase. Domain 3"/>
    <property type="match status" value="1"/>
</dbReference>
<dbReference type="Gene3D" id="2.30.40.10">
    <property type="entry name" value="Urease, subunit C, domain 1"/>
    <property type="match status" value="1"/>
</dbReference>
<evidence type="ECO:0000313" key="3">
    <source>
        <dbReference type="Proteomes" id="UP000036503"/>
    </source>
</evidence>
<dbReference type="InterPro" id="IPR050378">
    <property type="entry name" value="Metallo-dep_Hydrolases_sf"/>
</dbReference>
<gene>
    <name evidence="2" type="ORF">AB840_08680</name>
</gene>
<dbReference type="InterPro" id="IPR023100">
    <property type="entry name" value="D-aminoacylase_insert_dom_sf"/>
</dbReference>
<dbReference type="AlphaFoldDB" id="A0A0J6WS72"/>
<dbReference type="InParanoid" id="A0A0J6WS72"/>
<dbReference type="STRING" id="39029.BSR42_07740"/>
<proteinExistence type="predicted"/>
<dbReference type="PANTHER" id="PTHR11647">
    <property type="entry name" value="HYDRANTOINASE/DIHYDROPYRIMIDINASE FAMILY MEMBER"/>
    <property type="match status" value="1"/>
</dbReference>
<dbReference type="RefSeq" id="WP_048514445.1">
    <property type="nucleotide sequence ID" value="NZ_FUXD01000027.1"/>
</dbReference>
<feature type="domain" description="Amidohydrolase 3" evidence="1">
    <location>
        <begin position="44"/>
        <end position="248"/>
    </location>
</feature>
<dbReference type="InterPro" id="IPR032466">
    <property type="entry name" value="Metal_Hydrolase"/>
</dbReference>
<dbReference type="InterPro" id="IPR013108">
    <property type="entry name" value="Amidohydro_3"/>
</dbReference>
<organism evidence="2 3">
    <name type="scientific">Megasphaera cerevisiae DSM 20462</name>
    <dbReference type="NCBI Taxonomy" id="1122219"/>
    <lineage>
        <taxon>Bacteria</taxon>
        <taxon>Bacillati</taxon>
        <taxon>Bacillota</taxon>
        <taxon>Negativicutes</taxon>
        <taxon>Veillonellales</taxon>
        <taxon>Veillonellaceae</taxon>
        <taxon>Megasphaera</taxon>
    </lineage>
</organism>
<feature type="domain" description="Amidohydrolase 3" evidence="1">
    <location>
        <begin position="420"/>
        <end position="507"/>
    </location>
</feature>
<dbReference type="SUPFAM" id="SSF51556">
    <property type="entry name" value="Metallo-dependent hydrolases"/>
    <property type="match status" value="1"/>
</dbReference>